<proteinExistence type="predicted"/>
<organism evidence="1 2">
    <name type="scientific">Diphasiastrum complanatum</name>
    <name type="common">Issler's clubmoss</name>
    <name type="synonym">Lycopodium complanatum</name>
    <dbReference type="NCBI Taxonomy" id="34168"/>
    <lineage>
        <taxon>Eukaryota</taxon>
        <taxon>Viridiplantae</taxon>
        <taxon>Streptophyta</taxon>
        <taxon>Embryophyta</taxon>
        <taxon>Tracheophyta</taxon>
        <taxon>Lycopodiopsida</taxon>
        <taxon>Lycopodiales</taxon>
        <taxon>Lycopodiaceae</taxon>
        <taxon>Lycopodioideae</taxon>
        <taxon>Diphasiastrum</taxon>
    </lineage>
</organism>
<evidence type="ECO:0000313" key="1">
    <source>
        <dbReference type="EMBL" id="KAJ7557914.1"/>
    </source>
</evidence>
<dbReference type="Proteomes" id="UP001162992">
    <property type="component" value="Chromosome 4"/>
</dbReference>
<accession>A0ACC2DUJ0</accession>
<sequence length="436" mass="50198">MEREANPGPAPPLKKSMIRLPKVKMCDEVKNSSSAVRNTLLGLFRQSLLPMCATQRYFFANQPRILIQEFETFEQASLLYEENLLDTLTRGISFAMLRGTIMTPSLMASERKKKARASLVSTFGLLLELNTLRTFWRMIELTTEAFILLLERYDEEADDQVVLSEKAKAVLLQWIGHVFWSLRHAQYVLNEFRKCQHVVYQREDFPFYPVDMDALKAGLDVHLIIAKLSRGPIHDFHFMASAFSELRQASEFPEQMSNINSATMVAIDEMSARFRVLELLTRIGQLLATTIEVKKALISFRFDPSGAELNSTMDDAVAVITGIASVEERKPTPANCSFLQTLLVQENQCRSKHKEAFLRLPVPDTRKFTKEMFDVFKPTYTKLYRESIRLLWKAHERSLLSSEVSHRIEHRREVQKKKNHKKKASMSRGSVGKRET</sequence>
<name>A0ACC2DUJ0_DIPCM</name>
<keyword evidence="2" id="KW-1185">Reference proteome</keyword>
<dbReference type="EMBL" id="CM055095">
    <property type="protein sequence ID" value="KAJ7557914.1"/>
    <property type="molecule type" value="Genomic_DNA"/>
</dbReference>
<gene>
    <name evidence="1" type="ORF">O6H91_04G015700</name>
</gene>
<comment type="caution">
    <text evidence="1">The sequence shown here is derived from an EMBL/GenBank/DDBJ whole genome shotgun (WGS) entry which is preliminary data.</text>
</comment>
<evidence type="ECO:0000313" key="2">
    <source>
        <dbReference type="Proteomes" id="UP001162992"/>
    </source>
</evidence>
<protein>
    <submittedName>
        <fullName evidence="1">Uncharacterized protein</fullName>
    </submittedName>
</protein>
<reference evidence="2" key="1">
    <citation type="journal article" date="2024" name="Proc. Natl. Acad. Sci. U.S.A.">
        <title>Extraordinary preservation of gene collinearity over three hundred million years revealed in homosporous lycophytes.</title>
        <authorList>
            <person name="Li C."/>
            <person name="Wickell D."/>
            <person name="Kuo L.Y."/>
            <person name="Chen X."/>
            <person name="Nie B."/>
            <person name="Liao X."/>
            <person name="Peng D."/>
            <person name="Ji J."/>
            <person name="Jenkins J."/>
            <person name="Williams M."/>
            <person name="Shu S."/>
            <person name="Plott C."/>
            <person name="Barry K."/>
            <person name="Rajasekar S."/>
            <person name="Grimwood J."/>
            <person name="Han X."/>
            <person name="Sun S."/>
            <person name="Hou Z."/>
            <person name="He W."/>
            <person name="Dai G."/>
            <person name="Sun C."/>
            <person name="Schmutz J."/>
            <person name="Leebens-Mack J.H."/>
            <person name="Li F.W."/>
            <person name="Wang L."/>
        </authorList>
    </citation>
    <scope>NUCLEOTIDE SEQUENCE [LARGE SCALE GENOMIC DNA]</scope>
    <source>
        <strain evidence="2">cv. PW_Plant_1</strain>
    </source>
</reference>